<name>A0A1Y6BCW3_9BACT</name>
<dbReference type="Proteomes" id="UP000192907">
    <property type="component" value="Unassembled WGS sequence"/>
</dbReference>
<evidence type="ECO:0008006" key="4">
    <source>
        <dbReference type="Google" id="ProtNLM"/>
    </source>
</evidence>
<accession>A0A1Y6BCW3</accession>
<reference evidence="3" key="1">
    <citation type="submission" date="2017-04" db="EMBL/GenBank/DDBJ databases">
        <authorList>
            <person name="Varghese N."/>
            <person name="Submissions S."/>
        </authorList>
    </citation>
    <scope>NUCLEOTIDE SEQUENCE [LARGE SCALE GENOMIC DNA]</scope>
    <source>
        <strain evidence="3">RKEM611</strain>
    </source>
</reference>
<dbReference type="RefSeq" id="WP_159455130.1">
    <property type="nucleotide sequence ID" value="NZ_FWZT01000002.1"/>
</dbReference>
<proteinExistence type="predicted"/>
<protein>
    <recommendedName>
        <fullName evidence="4">MetA-pathway of phenol degradation</fullName>
    </recommendedName>
</protein>
<feature type="compositionally biased region" description="Basic residues" evidence="1">
    <location>
        <begin position="283"/>
        <end position="294"/>
    </location>
</feature>
<gene>
    <name evidence="2" type="ORF">SAMN06296036_102343</name>
</gene>
<feature type="region of interest" description="Disordered" evidence="1">
    <location>
        <begin position="282"/>
        <end position="324"/>
    </location>
</feature>
<evidence type="ECO:0000256" key="1">
    <source>
        <dbReference type="SAM" id="MobiDB-lite"/>
    </source>
</evidence>
<dbReference type="AlphaFoldDB" id="A0A1Y6BCW3"/>
<keyword evidence="3" id="KW-1185">Reference proteome</keyword>
<dbReference type="EMBL" id="FWZT01000002">
    <property type="protein sequence ID" value="SME97193.1"/>
    <property type="molecule type" value="Genomic_DNA"/>
</dbReference>
<evidence type="ECO:0000313" key="2">
    <source>
        <dbReference type="EMBL" id="SME97193.1"/>
    </source>
</evidence>
<sequence>MIKAFITVLGLFIAGSTVVAKPYYWSGSTAASYSSDFEGANPSALFSLALNYPVSDVWTLGLSQAVSKKFYIFPNEDEFGLTDTVVSTSHKLIPIWGLEHTGSFSLSLPISESSLDNEKITTAKAAWSGSHSILDSQLSLSYGLNAAGYFSVYQSELSDDGLGGAPLPTSSVGISHGGSYTMLESLSANYSISYTRVWYYNLDPEVTSLLIAIADVPNELFNNTIGLTYSMDKGLSVSAGFSKGNQITQLGSIDLAIFDAELTQYYLSLAWSFSKETFFDVKPKKRKRLRRKAPKPTAPAPTVPSKPEDPPQLQAPSPLPTESE</sequence>
<dbReference type="STRING" id="1513793.SAMN06296036_102343"/>
<evidence type="ECO:0000313" key="3">
    <source>
        <dbReference type="Proteomes" id="UP000192907"/>
    </source>
</evidence>
<organism evidence="2 3">
    <name type="scientific">Pseudobacteriovorax antillogorgiicola</name>
    <dbReference type="NCBI Taxonomy" id="1513793"/>
    <lineage>
        <taxon>Bacteria</taxon>
        <taxon>Pseudomonadati</taxon>
        <taxon>Bdellovibrionota</taxon>
        <taxon>Oligoflexia</taxon>
        <taxon>Oligoflexales</taxon>
        <taxon>Pseudobacteriovoracaceae</taxon>
        <taxon>Pseudobacteriovorax</taxon>
    </lineage>
</organism>
<dbReference type="SUPFAM" id="SSF56935">
    <property type="entry name" value="Porins"/>
    <property type="match status" value="1"/>
</dbReference>